<name>A0ABP4XSF9_9ACTN</name>
<accession>A0ABP4XSF9</accession>
<keyword evidence="2" id="KW-1185">Reference proteome</keyword>
<reference evidence="2" key="1">
    <citation type="journal article" date="2019" name="Int. J. Syst. Evol. Microbiol.">
        <title>The Global Catalogue of Microorganisms (GCM) 10K type strain sequencing project: providing services to taxonomists for standard genome sequencing and annotation.</title>
        <authorList>
            <consortium name="The Broad Institute Genomics Platform"/>
            <consortium name="The Broad Institute Genome Sequencing Center for Infectious Disease"/>
            <person name="Wu L."/>
            <person name="Ma J."/>
        </authorList>
    </citation>
    <scope>NUCLEOTIDE SEQUENCE [LARGE SCALE GENOMIC DNA]</scope>
    <source>
        <strain evidence="2">JCM 13250</strain>
    </source>
</reference>
<protein>
    <submittedName>
        <fullName evidence="1">Uncharacterized protein</fullName>
    </submittedName>
</protein>
<evidence type="ECO:0000313" key="1">
    <source>
        <dbReference type="EMBL" id="GAA1787643.1"/>
    </source>
</evidence>
<organism evidence="1 2">
    <name type="scientific">Luedemannella flava</name>
    <dbReference type="NCBI Taxonomy" id="349316"/>
    <lineage>
        <taxon>Bacteria</taxon>
        <taxon>Bacillati</taxon>
        <taxon>Actinomycetota</taxon>
        <taxon>Actinomycetes</taxon>
        <taxon>Micromonosporales</taxon>
        <taxon>Micromonosporaceae</taxon>
        <taxon>Luedemannella</taxon>
    </lineage>
</organism>
<sequence>MLATPRSGVTLGPFSAFVAFAGAVAFTGAAGFAGASELTAAALAAGAVAVGPAFDEGAGVVGAVVFAAFAADVLAGAESTPVGL</sequence>
<dbReference type="Proteomes" id="UP001500218">
    <property type="component" value="Unassembled WGS sequence"/>
</dbReference>
<gene>
    <name evidence="1" type="ORF">GCM10009682_07030</name>
</gene>
<dbReference type="EMBL" id="BAAALT010000013">
    <property type="protein sequence ID" value="GAA1787643.1"/>
    <property type="molecule type" value="Genomic_DNA"/>
</dbReference>
<proteinExistence type="predicted"/>
<comment type="caution">
    <text evidence="1">The sequence shown here is derived from an EMBL/GenBank/DDBJ whole genome shotgun (WGS) entry which is preliminary data.</text>
</comment>
<evidence type="ECO:0000313" key="2">
    <source>
        <dbReference type="Proteomes" id="UP001500218"/>
    </source>
</evidence>